<dbReference type="GO" id="GO:0009244">
    <property type="term" value="P:lipopolysaccharide core region biosynthetic process"/>
    <property type="evidence" value="ECO:0007669"/>
    <property type="project" value="TreeGrafter"/>
</dbReference>
<dbReference type="AlphaFoldDB" id="A0AA35Y3I4"/>
<evidence type="ECO:0000256" key="1">
    <source>
        <dbReference type="ARBA" id="ARBA00022676"/>
    </source>
</evidence>
<evidence type="ECO:0000313" key="4">
    <source>
        <dbReference type="Proteomes" id="UP001176960"/>
    </source>
</evidence>
<name>A0AA35Y3I4_9PROT</name>
<dbReference type="PANTHER" id="PTHR30160:SF1">
    <property type="entry name" value="LIPOPOLYSACCHARIDE 1,2-N-ACETYLGLUCOSAMINETRANSFERASE-RELATED"/>
    <property type="match status" value="1"/>
</dbReference>
<dbReference type="SUPFAM" id="SSF53756">
    <property type="entry name" value="UDP-Glycosyltransferase/glycogen phosphorylase"/>
    <property type="match status" value="1"/>
</dbReference>
<keyword evidence="2" id="KW-0808">Transferase</keyword>
<reference evidence="3" key="1">
    <citation type="submission" date="2023-03" db="EMBL/GenBank/DDBJ databases">
        <authorList>
            <person name="Cleenwerck I."/>
        </authorList>
    </citation>
    <scope>NUCLEOTIDE SEQUENCE</scope>
    <source>
        <strain evidence="3">LMG 32879</strain>
    </source>
</reference>
<dbReference type="InterPro" id="IPR002201">
    <property type="entry name" value="Glyco_trans_9"/>
</dbReference>
<evidence type="ECO:0000313" key="3">
    <source>
        <dbReference type="EMBL" id="CAI9120219.1"/>
    </source>
</evidence>
<dbReference type="EMBL" id="CATKSH010000004">
    <property type="protein sequence ID" value="CAI9120219.1"/>
    <property type="molecule type" value="Genomic_DNA"/>
</dbReference>
<dbReference type="Proteomes" id="UP001176960">
    <property type="component" value="Unassembled WGS sequence"/>
</dbReference>
<dbReference type="GO" id="GO:0005829">
    <property type="term" value="C:cytosol"/>
    <property type="evidence" value="ECO:0007669"/>
    <property type="project" value="TreeGrafter"/>
</dbReference>
<protein>
    <submittedName>
        <fullName evidence="3">Glycosyltransferase family 9 protein</fullName>
    </submittedName>
</protein>
<dbReference type="CDD" id="cd03789">
    <property type="entry name" value="GT9_LPS_heptosyltransferase"/>
    <property type="match status" value="1"/>
</dbReference>
<dbReference type="Pfam" id="PF01075">
    <property type="entry name" value="Glyco_transf_9"/>
    <property type="match status" value="1"/>
</dbReference>
<dbReference type="InterPro" id="IPR051199">
    <property type="entry name" value="LPS_LOS_Heptosyltrfase"/>
</dbReference>
<dbReference type="GO" id="GO:0008713">
    <property type="term" value="F:ADP-heptose-lipopolysaccharide heptosyltransferase activity"/>
    <property type="evidence" value="ECO:0007669"/>
    <property type="project" value="TreeGrafter"/>
</dbReference>
<sequence length="324" mass="35093">MFRILVIRLGALGDFVLSFGPFASIRAAYPGAEITLLTTEPFRALAEAAPWFDRVLCDERPRMSQPVALWRLLNGLKSYDLVFDLQTSRRSARYFALAGRPCWSGAAPGCAHPHDNPWRNHMHTIVRQRDQLRRARVASIAPDLSWLAAQGPVLHEGYAVLVPGASPHRPTKRWSTTHFGRLASHLRETGLRTVVVGAQADRHLAREIMRECPETLDLTGQTSLPELAGLLSRATLACGNDTGPMHLAAAMGCRALVLFSGDSDPRLTAPVGRVAGAVRVLAEENLADLPVARVAALADELAVFSGNQDFSGNQNGGTLETAVA</sequence>
<keyword evidence="1" id="KW-0328">Glycosyltransferase</keyword>
<dbReference type="RefSeq" id="WP_289842001.1">
    <property type="nucleotide sequence ID" value="NZ_CATKSH010000004.1"/>
</dbReference>
<proteinExistence type="predicted"/>
<gene>
    <name evidence="3" type="ORF">LMG32879_001049</name>
</gene>
<evidence type="ECO:0000256" key="2">
    <source>
        <dbReference type="ARBA" id="ARBA00022679"/>
    </source>
</evidence>
<organism evidence="3 4">
    <name type="scientific">Brytella acorum</name>
    <dbReference type="NCBI Taxonomy" id="2959299"/>
    <lineage>
        <taxon>Bacteria</taxon>
        <taxon>Pseudomonadati</taxon>
        <taxon>Pseudomonadota</taxon>
        <taxon>Alphaproteobacteria</taxon>
        <taxon>Acetobacterales</taxon>
        <taxon>Acetobacteraceae</taxon>
        <taxon>Brytella</taxon>
    </lineage>
</organism>
<keyword evidence="4" id="KW-1185">Reference proteome</keyword>
<accession>A0AA35Y3I4</accession>
<dbReference type="Gene3D" id="3.40.50.2000">
    <property type="entry name" value="Glycogen Phosphorylase B"/>
    <property type="match status" value="2"/>
</dbReference>
<comment type="caution">
    <text evidence="3">The sequence shown here is derived from an EMBL/GenBank/DDBJ whole genome shotgun (WGS) entry which is preliminary data.</text>
</comment>
<dbReference type="PANTHER" id="PTHR30160">
    <property type="entry name" value="TETRAACYLDISACCHARIDE 4'-KINASE-RELATED"/>
    <property type="match status" value="1"/>
</dbReference>